<organism evidence="7 9">
    <name type="scientific">Dracunculus medinensis</name>
    <name type="common">Guinea worm</name>
    <dbReference type="NCBI Taxonomy" id="318479"/>
    <lineage>
        <taxon>Eukaryota</taxon>
        <taxon>Metazoa</taxon>
        <taxon>Ecdysozoa</taxon>
        <taxon>Nematoda</taxon>
        <taxon>Chromadorea</taxon>
        <taxon>Rhabditida</taxon>
        <taxon>Spirurina</taxon>
        <taxon>Dracunculoidea</taxon>
        <taxon>Dracunculidae</taxon>
        <taxon>Dracunculus</taxon>
    </lineage>
</organism>
<evidence type="ECO:0000313" key="9">
    <source>
        <dbReference type="WBParaSite" id="DME_0000355501-mRNA-1"/>
    </source>
</evidence>
<dbReference type="OrthoDB" id="413953at2759"/>
<dbReference type="InterPro" id="IPR006349">
    <property type="entry name" value="PGP_euk"/>
</dbReference>
<evidence type="ECO:0000256" key="4">
    <source>
        <dbReference type="PIRSR" id="PIRSR000915-2"/>
    </source>
</evidence>
<dbReference type="GO" id="GO:0046872">
    <property type="term" value="F:metal ion binding"/>
    <property type="evidence" value="ECO:0007669"/>
    <property type="project" value="UniProtKB-KW"/>
</dbReference>
<keyword evidence="5" id="KW-0460">Magnesium</keyword>
<keyword evidence="1 2" id="KW-0378">Hydrolase</keyword>
<dbReference type="AlphaFoldDB" id="A0A0N4U914"/>
<evidence type="ECO:0000256" key="3">
    <source>
        <dbReference type="PIRSR" id="PIRSR000915-1"/>
    </source>
</evidence>
<sequence>MSLKQVKTNFNANFVDNFDFFLFDADGVLWLGDKALPGAVDFLELLIKKGKNIFIMSNNSTKTIKENINKLHKLGFLMVLEDHVISPAKVLAHILSKTPSDLPVYLIGSEGLQKELLNKGIKSFGVGPDMVEKYTDDNFIYDIDTSQPVRAVVVSYDIHINYVKIMKAVNFIHHHKVDFIATNEDSTLPGPIKAGVNVKAVEKASGKQPIVIGKPYIPMFQYISEKYSVDANRSVMFGDRCDTDIKFGRNAGTKTVLVGTGVHNLEDVREILSQNLLDQVPDYFCASLDSLSKSLV</sequence>
<feature type="binding site" evidence="4">
    <location>
        <begin position="57"/>
        <end position="59"/>
    </location>
    <ligand>
        <name>substrate</name>
    </ligand>
</feature>
<feature type="binding site" evidence="4">
    <location>
        <position position="214"/>
    </location>
    <ligand>
        <name>substrate</name>
    </ligand>
</feature>
<dbReference type="Pfam" id="PF13242">
    <property type="entry name" value="Hydrolase_like"/>
    <property type="match status" value="1"/>
</dbReference>
<dbReference type="InterPro" id="IPR023214">
    <property type="entry name" value="HAD_sf"/>
</dbReference>
<protein>
    <submittedName>
        <fullName evidence="9">4-nitrophenylphosphatase</fullName>
    </submittedName>
</protein>
<keyword evidence="5" id="KW-0479">Metal-binding</keyword>
<dbReference type="InterPro" id="IPR036412">
    <property type="entry name" value="HAD-like_sf"/>
</dbReference>
<dbReference type="Gene3D" id="3.40.50.1000">
    <property type="entry name" value="HAD superfamily/HAD-like"/>
    <property type="match status" value="2"/>
</dbReference>
<reference evidence="9" key="1">
    <citation type="submission" date="2016-04" db="UniProtKB">
        <authorList>
            <consortium name="WormBaseParasite"/>
        </authorList>
    </citation>
    <scope>IDENTIFICATION</scope>
</reference>
<evidence type="ECO:0000313" key="8">
    <source>
        <dbReference type="Proteomes" id="UP000274756"/>
    </source>
</evidence>
<comment type="similarity">
    <text evidence="2">Belongs to the HAD-like hydrolase superfamily.</text>
</comment>
<feature type="binding site" evidence="5">
    <location>
        <position position="26"/>
    </location>
    <ligand>
        <name>Mg(2+)</name>
        <dbReference type="ChEBI" id="CHEBI:18420"/>
    </ligand>
</feature>
<dbReference type="InterPro" id="IPR006357">
    <property type="entry name" value="HAD-SF_hydro_IIA"/>
</dbReference>
<dbReference type="EMBL" id="UYYG01001161">
    <property type="protein sequence ID" value="VDN57587.1"/>
    <property type="molecule type" value="Genomic_DNA"/>
</dbReference>
<dbReference type="GO" id="GO:0016791">
    <property type="term" value="F:phosphatase activity"/>
    <property type="evidence" value="ECO:0007669"/>
    <property type="project" value="InterPro"/>
</dbReference>
<comment type="cofactor">
    <cofactor evidence="5">
        <name>Mg(2+)</name>
        <dbReference type="ChEBI" id="CHEBI:18420"/>
    </cofactor>
    <text evidence="5">Divalent metal ions. Mg(2+) is the most effective.</text>
</comment>
<feature type="binding site" evidence="5">
    <location>
        <position position="239"/>
    </location>
    <ligand>
        <name>Mg(2+)</name>
        <dbReference type="ChEBI" id="CHEBI:18420"/>
    </ligand>
</feature>
<dbReference type="GO" id="GO:0005737">
    <property type="term" value="C:cytoplasm"/>
    <property type="evidence" value="ECO:0007669"/>
    <property type="project" value="TreeGrafter"/>
</dbReference>
<name>A0A0N4U914_DRAME</name>
<dbReference type="STRING" id="318479.A0A0N4U914"/>
<dbReference type="SUPFAM" id="SSF56784">
    <property type="entry name" value="HAD-like"/>
    <property type="match status" value="1"/>
</dbReference>
<dbReference type="PANTHER" id="PTHR19288:SF93">
    <property type="entry name" value="FI11325P-RELATED"/>
    <property type="match status" value="1"/>
</dbReference>
<evidence type="ECO:0000313" key="6">
    <source>
        <dbReference type="EMBL" id="VDN57587.1"/>
    </source>
</evidence>
<dbReference type="WBParaSite" id="DME_0000355501-mRNA-1">
    <property type="protein sequence ID" value="DME_0000355501-mRNA-1"/>
    <property type="gene ID" value="DME_0000355501"/>
</dbReference>
<feature type="active site" description="Proton donor" evidence="3">
    <location>
        <position position="26"/>
    </location>
</feature>
<proteinExistence type="inferred from homology"/>
<keyword evidence="8" id="KW-1185">Reference proteome</keyword>
<feature type="active site" description="Nucleophile" evidence="3">
    <location>
        <position position="24"/>
    </location>
</feature>
<gene>
    <name evidence="6" type="ORF">DME_LOCUS7560</name>
</gene>
<dbReference type="NCBIfam" id="TIGR01452">
    <property type="entry name" value="PGP_euk"/>
    <property type="match status" value="1"/>
</dbReference>
<dbReference type="PIRSF" id="PIRSF000915">
    <property type="entry name" value="PGP-type_phosphatase"/>
    <property type="match status" value="1"/>
</dbReference>
<evidence type="ECO:0000256" key="5">
    <source>
        <dbReference type="PIRSR" id="PIRSR000915-3"/>
    </source>
</evidence>
<evidence type="ECO:0000313" key="7">
    <source>
        <dbReference type="Proteomes" id="UP000038040"/>
    </source>
</evidence>
<dbReference type="Proteomes" id="UP000038040">
    <property type="component" value="Unplaced"/>
</dbReference>
<evidence type="ECO:0000256" key="1">
    <source>
        <dbReference type="ARBA" id="ARBA00022801"/>
    </source>
</evidence>
<accession>A0A0N4U914</accession>
<feature type="binding site" evidence="5">
    <location>
        <position position="24"/>
    </location>
    <ligand>
        <name>Mg(2+)</name>
        <dbReference type="ChEBI" id="CHEBI:18420"/>
    </ligand>
</feature>
<dbReference type="PANTHER" id="PTHR19288">
    <property type="entry name" value="4-NITROPHENYLPHOSPHATASE-RELATED"/>
    <property type="match status" value="1"/>
</dbReference>
<evidence type="ECO:0000256" key="2">
    <source>
        <dbReference type="PIRNR" id="PIRNR000915"/>
    </source>
</evidence>
<dbReference type="Pfam" id="PF13344">
    <property type="entry name" value="Hydrolase_6"/>
    <property type="match status" value="1"/>
</dbReference>
<dbReference type="NCBIfam" id="TIGR01460">
    <property type="entry name" value="HAD-SF-IIA"/>
    <property type="match status" value="1"/>
</dbReference>
<dbReference type="Proteomes" id="UP000274756">
    <property type="component" value="Unassembled WGS sequence"/>
</dbReference>
<reference evidence="6 8" key="2">
    <citation type="submission" date="2018-11" db="EMBL/GenBank/DDBJ databases">
        <authorList>
            <consortium name="Pathogen Informatics"/>
        </authorList>
    </citation>
    <scope>NUCLEOTIDE SEQUENCE [LARGE SCALE GENOMIC DNA]</scope>
</reference>